<evidence type="ECO:0000313" key="4">
    <source>
        <dbReference type="Proteomes" id="UP000469558"/>
    </source>
</evidence>
<comment type="caution">
    <text evidence="3">The sequence shown here is derived from an EMBL/GenBank/DDBJ whole genome shotgun (WGS) entry which is preliminary data.</text>
</comment>
<keyword evidence="2" id="KW-0472">Membrane</keyword>
<dbReference type="EMBL" id="QGMK01000210">
    <property type="protein sequence ID" value="TVY83277.1"/>
    <property type="molecule type" value="Genomic_DNA"/>
</dbReference>
<keyword evidence="4" id="KW-1185">Reference proteome</keyword>
<protein>
    <recommendedName>
        <fullName evidence="5">Alpha-1,3-mannosyltransferase CMT1</fullName>
    </recommendedName>
</protein>
<feature type="region of interest" description="Disordered" evidence="1">
    <location>
        <begin position="480"/>
        <end position="499"/>
    </location>
</feature>
<accession>A0A8T9CFE2</accession>
<evidence type="ECO:0000313" key="3">
    <source>
        <dbReference type="EMBL" id="TVY83277.1"/>
    </source>
</evidence>
<organism evidence="3 4">
    <name type="scientific">Lachnellula suecica</name>
    <dbReference type="NCBI Taxonomy" id="602035"/>
    <lineage>
        <taxon>Eukaryota</taxon>
        <taxon>Fungi</taxon>
        <taxon>Dikarya</taxon>
        <taxon>Ascomycota</taxon>
        <taxon>Pezizomycotina</taxon>
        <taxon>Leotiomycetes</taxon>
        <taxon>Helotiales</taxon>
        <taxon>Lachnaceae</taxon>
        <taxon>Lachnellula</taxon>
    </lineage>
</organism>
<sequence>MDKIRRPEEFELLGRTSSESGLSSSNFSDCEYEVENDILRSIKRKTQLPSWRLLAGLPSRWAHQSVRHSRPRRSHRLYWRLAALPFVILLLLTIFTAIFLPSYTNLPEHYKVLEQKCEESQDPGRGNINDEKVLIAATLYDHDGLLLGGDWSKAVVELVQLLGPWNVHVSIYENDPDELAQRSLSELKNRLNCNTSIVSDRLALGEIPSVTLPSGENGTKRMAFLAEVRNRALRPLQDSSSRFDKILFLNDVMFNPIDAVQLLFSTNVDKLGRAQYGAACAVDFINVFKFYDRFATRDLEGYETGVPFFPWFTAAGGAASRQDVLSQTDAVRVRACWGGMTAFEASWFQKDNIDIHSLSTKRTTDREPAKTNISPLRFRYEPDTFWDASECCLIHADLTYLRHGHDIENDAGIYMNPYVRVAYDSKTLGWLPFTRRIERLYPFIHNIVNEIGGLPKFNPRRLEQSGDEVTEMVWEYDHDSNSRGNISDDSRRDGSYHEVRRTANPGRFCGRRLLSVLRDDAKEGEKKYMSVPLPLLPD</sequence>
<reference evidence="3 4" key="1">
    <citation type="submission" date="2018-05" db="EMBL/GenBank/DDBJ databases">
        <title>Genome sequencing and assembly of the regulated plant pathogen Lachnellula willkommii and related sister species for the development of diagnostic species identification markers.</title>
        <authorList>
            <person name="Giroux E."/>
            <person name="Bilodeau G."/>
        </authorList>
    </citation>
    <scope>NUCLEOTIDE SEQUENCE [LARGE SCALE GENOMIC DNA]</scope>
    <source>
        <strain evidence="3 4">CBS 268.59</strain>
    </source>
</reference>
<dbReference type="AlphaFoldDB" id="A0A8T9CFE2"/>
<gene>
    <name evidence="3" type="ORF">LSUE1_G001952</name>
</gene>
<dbReference type="Pfam" id="PF11735">
    <property type="entry name" value="CAP59_mtransfer"/>
    <property type="match status" value="1"/>
</dbReference>
<dbReference type="PANTHER" id="PTHR34144:SF8">
    <property type="entry name" value="GLYCOSYLTRANSFERASE FAMILY 69 PROTEIN"/>
    <property type="match status" value="1"/>
</dbReference>
<dbReference type="PANTHER" id="PTHR34144">
    <property type="entry name" value="CHROMOSOME 8, WHOLE GENOME SHOTGUN SEQUENCE"/>
    <property type="match status" value="1"/>
</dbReference>
<name>A0A8T9CFE2_9HELO</name>
<feature type="transmembrane region" description="Helical" evidence="2">
    <location>
        <begin position="77"/>
        <end position="100"/>
    </location>
</feature>
<dbReference type="InterPro" id="IPR021047">
    <property type="entry name" value="Mannosyltransferase_CMT1"/>
</dbReference>
<dbReference type="OrthoDB" id="262547at2759"/>
<keyword evidence="2" id="KW-0812">Transmembrane</keyword>
<proteinExistence type="predicted"/>
<evidence type="ECO:0000256" key="2">
    <source>
        <dbReference type="SAM" id="Phobius"/>
    </source>
</evidence>
<dbReference type="Proteomes" id="UP000469558">
    <property type="component" value="Unassembled WGS sequence"/>
</dbReference>
<keyword evidence="2" id="KW-1133">Transmembrane helix</keyword>
<evidence type="ECO:0000256" key="1">
    <source>
        <dbReference type="SAM" id="MobiDB-lite"/>
    </source>
</evidence>
<evidence type="ECO:0008006" key="5">
    <source>
        <dbReference type="Google" id="ProtNLM"/>
    </source>
</evidence>